<sequence length="423" mass="45014">MTLTEGRVAQLRQDFPILQTEVHGHPLVYLDSGATAQRPAPVLDAERDFLEQHNSAVHRGAHTLAGLSTLDFEDARETVARFVGADSDEISWASNATDALNTVAIALAKANAAGSASGRMRIGPGDEILVTEAEHHANLVPWQELAALTGATLRWVEVDDAGLWGIDDMREKLTDRTRVVAFAHVSNVTGMIAPVEEVVKAARSVGALVVLDACQAVPHRAVDFHDLGVDAAAFSGHKMLGPNGIGVLYLAREFGRELPPARTGGSMITTVTMERSEYLDPPQRFEAGTQPVPQAVGLAAAVRYLESIGMDAVEAHERQLAERLVSGLESIDGTRVVGPGAGVDRSGLASFIVDGVHAHDVGQLLDVQGIAVRVGHHCAQPLHRRFGVAATTRASAYVHTTEAEIDRLLEAVASVRGYFGVDA</sequence>
<dbReference type="Proteomes" id="UP000824005">
    <property type="component" value="Unassembled WGS sequence"/>
</dbReference>
<dbReference type="AlphaFoldDB" id="A0A9D2C946"/>
<feature type="domain" description="Aminotransferase class V" evidence="9">
    <location>
        <begin position="28"/>
        <end position="408"/>
    </location>
</feature>
<dbReference type="Gene3D" id="3.90.1150.10">
    <property type="entry name" value="Aspartate Aminotransferase, domain 1"/>
    <property type="match status" value="1"/>
</dbReference>
<name>A0A9D2C946_9MICO</name>
<organism evidence="10 11">
    <name type="scientific">Candidatus Agrococcus pullicola</name>
    <dbReference type="NCBI Taxonomy" id="2838429"/>
    <lineage>
        <taxon>Bacteria</taxon>
        <taxon>Bacillati</taxon>
        <taxon>Actinomycetota</taxon>
        <taxon>Actinomycetes</taxon>
        <taxon>Micrococcales</taxon>
        <taxon>Microbacteriaceae</taxon>
        <taxon>Agrococcus</taxon>
    </lineage>
</organism>
<dbReference type="CDD" id="cd06453">
    <property type="entry name" value="SufS_like"/>
    <property type="match status" value="1"/>
</dbReference>
<evidence type="ECO:0000313" key="11">
    <source>
        <dbReference type="Proteomes" id="UP000824005"/>
    </source>
</evidence>
<comment type="caution">
    <text evidence="10">The sequence shown here is derived from an EMBL/GenBank/DDBJ whole genome shotgun (WGS) entry which is preliminary data.</text>
</comment>
<dbReference type="InterPro" id="IPR000192">
    <property type="entry name" value="Aminotrans_V_dom"/>
</dbReference>
<evidence type="ECO:0000313" key="10">
    <source>
        <dbReference type="EMBL" id="HIY64970.1"/>
    </source>
</evidence>
<comment type="catalytic activity">
    <reaction evidence="6 8">
        <text>(sulfur carrier)-H + L-cysteine = (sulfur carrier)-SH + L-alanine</text>
        <dbReference type="Rhea" id="RHEA:43892"/>
        <dbReference type="Rhea" id="RHEA-COMP:14737"/>
        <dbReference type="Rhea" id="RHEA-COMP:14739"/>
        <dbReference type="ChEBI" id="CHEBI:29917"/>
        <dbReference type="ChEBI" id="CHEBI:35235"/>
        <dbReference type="ChEBI" id="CHEBI:57972"/>
        <dbReference type="ChEBI" id="CHEBI:64428"/>
        <dbReference type="EC" id="2.8.1.7"/>
    </reaction>
</comment>
<evidence type="ECO:0000256" key="5">
    <source>
        <dbReference type="ARBA" id="ARBA00022898"/>
    </source>
</evidence>
<dbReference type="InterPro" id="IPR015424">
    <property type="entry name" value="PyrdxlP-dep_Trfase"/>
</dbReference>
<dbReference type="InterPro" id="IPR015421">
    <property type="entry name" value="PyrdxlP-dep_Trfase_major"/>
</dbReference>
<comment type="cofactor">
    <cofactor evidence="1 7">
        <name>pyridoxal 5'-phosphate</name>
        <dbReference type="ChEBI" id="CHEBI:597326"/>
    </cofactor>
</comment>
<dbReference type="GO" id="GO:0006534">
    <property type="term" value="P:cysteine metabolic process"/>
    <property type="evidence" value="ECO:0007669"/>
    <property type="project" value="UniProtKB-UniRule"/>
</dbReference>
<reference evidence="10" key="1">
    <citation type="journal article" date="2021" name="PeerJ">
        <title>Extensive microbial diversity within the chicken gut microbiome revealed by metagenomics and culture.</title>
        <authorList>
            <person name="Gilroy R."/>
            <person name="Ravi A."/>
            <person name="Getino M."/>
            <person name="Pursley I."/>
            <person name="Horton D.L."/>
            <person name="Alikhan N.F."/>
            <person name="Baker D."/>
            <person name="Gharbi K."/>
            <person name="Hall N."/>
            <person name="Watson M."/>
            <person name="Adriaenssens E.M."/>
            <person name="Foster-Nyarko E."/>
            <person name="Jarju S."/>
            <person name="Secka A."/>
            <person name="Antonio M."/>
            <person name="Oren A."/>
            <person name="Chaudhuri R.R."/>
            <person name="La Ragione R."/>
            <person name="Hildebrand F."/>
            <person name="Pallen M.J."/>
        </authorList>
    </citation>
    <scope>NUCLEOTIDE SEQUENCE</scope>
    <source>
        <strain evidence="10">ChiGjej1B1-98</strain>
    </source>
</reference>
<dbReference type="SUPFAM" id="SSF53383">
    <property type="entry name" value="PLP-dependent transferases"/>
    <property type="match status" value="1"/>
</dbReference>
<evidence type="ECO:0000256" key="3">
    <source>
        <dbReference type="ARBA" id="ARBA00012239"/>
    </source>
</evidence>
<dbReference type="GO" id="GO:0030170">
    <property type="term" value="F:pyridoxal phosphate binding"/>
    <property type="evidence" value="ECO:0007669"/>
    <property type="project" value="UniProtKB-UniRule"/>
</dbReference>
<dbReference type="PANTHER" id="PTHR43586">
    <property type="entry name" value="CYSTEINE DESULFURASE"/>
    <property type="match status" value="1"/>
</dbReference>
<evidence type="ECO:0000256" key="2">
    <source>
        <dbReference type="ARBA" id="ARBA00010447"/>
    </source>
</evidence>
<dbReference type="InterPro" id="IPR015422">
    <property type="entry name" value="PyrdxlP-dep_Trfase_small"/>
</dbReference>
<proteinExistence type="inferred from homology"/>
<protein>
    <recommendedName>
        <fullName evidence="3 8">Cysteine desulfurase</fullName>
        <ecNumber evidence="3 8">2.8.1.7</ecNumber>
    </recommendedName>
</protein>
<dbReference type="PANTHER" id="PTHR43586:SF8">
    <property type="entry name" value="CYSTEINE DESULFURASE 1, CHLOROPLASTIC"/>
    <property type="match status" value="1"/>
</dbReference>
<keyword evidence="4 8" id="KW-0808">Transferase</keyword>
<dbReference type="Pfam" id="PF00266">
    <property type="entry name" value="Aminotran_5"/>
    <property type="match status" value="1"/>
</dbReference>
<dbReference type="InterPro" id="IPR020578">
    <property type="entry name" value="Aminotrans_V_PyrdxlP_BS"/>
</dbReference>
<dbReference type="NCBIfam" id="TIGR01979">
    <property type="entry name" value="sufS"/>
    <property type="match status" value="1"/>
</dbReference>
<evidence type="ECO:0000256" key="8">
    <source>
        <dbReference type="RuleBase" id="RU004506"/>
    </source>
</evidence>
<evidence type="ECO:0000259" key="9">
    <source>
        <dbReference type="Pfam" id="PF00266"/>
    </source>
</evidence>
<evidence type="ECO:0000256" key="1">
    <source>
        <dbReference type="ARBA" id="ARBA00001933"/>
    </source>
</evidence>
<dbReference type="EMBL" id="DXDC01000044">
    <property type="protein sequence ID" value="HIY64970.1"/>
    <property type="molecule type" value="Genomic_DNA"/>
</dbReference>
<reference evidence="10" key="2">
    <citation type="submission" date="2021-04" db="EMBL/GenBank/DDBJ databases">
        <authorList>
            <person name="Gilroy R."/>
        </authorList>
    </citation>
    <scope>NUCLEOTIDE SEQUENCE</scope>
    <source>
        <strain evidence="10">ChiGjej1B1-98</strain>
    </source>
</reference>
<gene>
    <name evidence="10" type="ORF">H9830_01675</name>
</gene>
<evidence type="ECO:0000256" key="7">
    <source>
        <dbReference type="RuleBase" id="RU004504"/>
    </source>
</evidence>
<dbReference type="InterPro" id="IPR010970">
    <property type="entry name" value="Cys_dSase_SufS"/>
</dbReference>
<dbReference type="PROSITE" id="PS00595">
    <property type="entry name" value="AA_TRANSFER_CLASS_5"/>
    <property type="match status" value="1"/>
</dbReference>
<dbReference type="GO" id="GO:0031071">
    <property type="term" value="F:cysteine desulfurase activity"/>
    <property type="evidence" value="ECO:0007669"/>
    <property type="project" value="UniProtKB-UniRule"/>
</dbReference>
<evidence type="ECO:0000256" key="6">
    <source>
        <dbReference type="ARBA" id="ARBA00050776"/>
    </source>
</evidence>
<keyword evidence="5 8" id="KW-0663">Pyridoxal phosphate</keyword>
<evidence type="ECO:0000256" key="4">
    <source>
        <dbReference type="ARBA" id="ARBA00022679"/>
    </source>
</evidence>
<comment type="similarity">
    <text evidence="2 8">Belongs to the class-V pyridoxal-phosphate-dependent aminotransferase family. Csd subfamily.</text>
</comment>
<comment type="function">
    <text evidence="8">Catalyzes the removal of elemental sulfur and selenium atoms from L-cysteine, L-cystine, L-selenocysteine, and L-selenocystine to produce L-alanine.</text>
</comment>
<dbReference type="EC" id="2.8.1.7" evidence="3 8"/>
<accession>A0A9D2C946</accession>
<dbReference type="Gene3D" id="3.40.640.10">
    <property type="entry name" value="Type I PLP-dependent aspartate aminotransferase-like (Major domain)"/>
    <property type="match status" value="1"/>
</dbReference>